<sequence>MDFFSISFLSSLVSIVVIDLVLAGDNALVIGMAARNIAKEQQKTAIIWGTAGAVIIRALATLIVVWLLKIPGLLAVGGVALIWISYKILTEKKEIENVQAAPTIGAAIRTVIIADAAMGIDNVIAVAGAAHGNFMLVIFGLAISVPVVVWGSTLFIRLLDRFPALIYVGGGILAWTAAKMLVDEPLWRSFFTDNPMLRWLVLLLIVGSVLGVGAMKRREVGVQ</sequence>
<dbReference type="RefSeq" id="WP_066244741.1">
    <property type="nucleotide sequence ID" value="NZ_LSGP01000025.1"/>
</dbReference>
<dbReference type="EMBL" id="LSGP01000025">
    <property type="protein sequence ID" value="KYZ75190.1"/>
    <property type="molecule type" value="Genomic_DNA"/>
</dbReference>
<keyword evidence="3 6" id="KW-0812">Transmembrane</keyword>
<protein>
    <recommendedName>
        <fullName evidence="9">Tellurium resistance protein TerC</fullName>
    </recommendedName>
</protein>
<feature type="transmembrane region" description="Helical" evidence="6">
    <location>
        <begin position="110"/>
        <end position="130"/>
    </location>
</feature>
<comment type="subcellular location">
    <subcellularLocation>
        <location evidence="1">Membrane</location>
        <topology evidence="1">Multi-pass membrane protein</topology>
    </subcellularLocation>
</comment>
<feature type="transmembrane region" description="Helical" evidence="6">
    <location>
        <begin position="72"/>
        <end position="89"/>
    </location>
</feature>
<dbReference type="AlphaFoldDB" id="A0A154BMW6"/>
<evidence type="ECO:0000256" key="2">
    <source>
        <dbReference type="ARBA" id="ARBA00007511"/>
    </source>
</evidence>
<keyword evidence="4 6" id="KW-1133">Transmembrane helix</keyword>
<keyword evidence="8" id="KW-1185">Reference proteome</keyword>
<feature type="transmembrane region" description="Helical" evidence="6">
    <location>
        <begin position="164"/>
        <end position="182"/>
    </location>
</feature>
<dbReference type="OrthoDB" id="5295733at2"/>
<feature type="transmembrane region" description="Helical" evidence="6">
    <location>
        <begin position="45"/>
        <end position="66"/>
    </location>
</feature>
<evidence type="ECO:0000256" key="1">
    <source>
        <dbReference type="ARBA" id="ARBA00004141"/>
    </source>
</evidence>
<dbReference type="Proteomes" id="UP000076268">
    <property type="component" value="Unassembled WGS sequence"/>
</dbReference>
<keyword evidence="5 6" id="KW-0472">Membrane</keyword>
<dbReference type="Pfam" id="PF03741">
    <property type="entry name" value="TerC"/>
    <property type="match status" value="1"/>
</dbReference>
<gene>
    <name evidence="7" type="ORF">AXX12_13555</name>
</gene>
<feature type="transmembrane region" description="Helical" evidence="6">
    <location>
        <begin position="197"/>
        <end position="215"/>
    </location>
</feature>
<evidence type="ECO:0000313" key="7">
    <source>
        <dbReference type="EMBL" id="KYZ75190.1"/>
    </source>
</evidence>
<accession>A0A154BMW6</accession>
<comment type="similarity">
    <text evidence="2">Belongs to the TerC family.</text>
</comment>
<evidence type="ECO:0000256" key="3">
    <source>
        <dbReference type="ARBA" id="ARBA00022692"/>
    </source>
</evidence>
<dbReference type="PANTHER" id="PTHR30238:SF4">
    <property type="entry name" value="SLL1022 PROTEIN"/>
    <property type="match status" value="1"/>
</dbReference>
<feature type="transmembrane region" description="Helical" evidence="6">
    <location>
        <begin position="136"/>
        <end position="157"/>
    </location>
</feature>
<dbReference type="PANTHER" id="PTHR30238">
    <property type="entry name" value="MEMBRANE BOUND PREDICTED REDOX MODULATOR"/>
    <property type="match status" value="1"/>
</dbReference>
<evidence type="ECO:0000256" key="6">
    <source>
        <dbReference type="SAM" id="Phobius"/>
    </source>
</evidence>
<dbReference type="GO" id="GO:0016020">
    <property type="term" value="C:membrane"/>
    <property type="evidence" value="ECO:0007669"/>
    <property type="project" value="UniProtKB-SubCell"/>
</dbReference>
<dbReference type="NCBIfam" id="TIGR03717">
    <property type="entry name" value="R_switched_YjbE"/>
    <property type="match status" value="1"/>
</dbReference>
<proteinExistence type="inferred from homology"/>
<evidence type="ECO:0008006" key="9">
    <source>
        <dbReference type="Google" id="ProtNLM"/>
    </source>
</evidence>
<comment type="caution">
    <text evidence="7">The sequence shown here is derived from an EMBL/GenBank/DDBJ whole genome shotgun (WGS) entry which is preliminary data.</text>
</comment>
<name>A0A154BMW6_ANASB</name>
<evidence type="ECO:0000256" key="5">
    <source>
        <dbReference type="ARBA" id="ARBA00023136"/>
    </source>
</evidence>
<dbReference type="InterPro" id="IPR022301">
    <property type="entry name" value="Integral_membrane_YjbE"/>
</dbReference>
<evidence type="ECO:0000313" key="8">
    <source>
        <dbReference type="Proteomes" id="UP000076268"/>
    </source>
</evidence>
<organism evidence="7 8">
    <name type="scientific">Anaerosporomusa subterranea</name>
    <dbReference type="NCBI Taxonomy" id="1794912"/>
    <lineage>
        <taxon>Bacteria</taxon>
        <taxon>Bacillati</taxon>
        <taxon>Bacillota</taxon>
        <taxon>Negativicutes</taxon>
        <taxon>Acetonemataceae</taxon>
        <taxon>Anaerosporomusa</taxon>
    </lineage>
</organism>
<dbReference type="InterPro" id="IPR005496">
    <property type="entry name" value="Integral_membrane_TerC"/>
</dbReference>
<reference evidence="7 8" key="1">
    <citation type="submission" date="2016-02" db="EMBL/GenBank/DDBJ databases">
        <title>Anaerosporomusa subterraneum gen. nov., sp. nov., a spore-forming obligate anaerobe isolated from saprolite.</title>
        <authorList>
            <person name="Choi J.K."/>
            <person name="Shah M."/>
            <person name="Yee N."/>
        </authorList>
    </citation>
    <scope>NUCLEOTIDE SEQUENCE [LARGE SCALE GENOMIC DNA]</scope>
    <source>
        <strain evidence="7 8">RU4</strain>
    </source>
</reference>
<evidence type="ECO:0000256" key="4">
    <source>
        <dbReference type="ARBA" id="ARBA00022989"/>
    </source>
</evidence>
<feature type="transmembrane region" description="Helical" evidence="6">
    <location>
        <begin position="6"/>
        <end position="33"/>
    </location>
</feature>